<dbReference type="InterPro" id="IPR000634">
    <property type="entry name" value="Ser/Thr_deHydtase_PyrdxlP-BS"/>
</dbReference>
<dbReference type="SUPFAM" id="SSF53686">
    <property type="entry name" value="Tryptophan synthase beta subunit-like PLP-dependent enzymes"/>
    <property type="match status" value="1"/>
</dbReference>
<dbReference type="InterPro" id="IPR001926">
    <property type="entry name" value="TrpB-like_PALP"/>
</dbReference>
<comment type="caution">
    <text evidence="13">The sequence shown here is derived from an EMBL/GenBank/DDBJ whole genome shotgun (WGS) entry which is preliminary data.</text>
</comment>
<evidence type="ECO:0000256" key="2">
    <source>
        <dbReference type="ARBA" id="ARBA00004979"/>
    </source>
</evidence>
<keyword evidence="8" id="KW-0663">Pyridoxal phosphate</keyword>
<protein>
    <recommendedName>
        <fullName evidence="5 11">Threonine synthase</fullName>
        <ecNumber evidence="4 11">4.2.3.1</ecNumber>
    </recommendedName>
</protein>
<dbReference type="InterPro" id="IPR004450">
    <property type="entry name" value="Thr_synthase-like"/>
</dbReference>
<keyword evidence="7" id="KW-0791">Threonine biosynthesis</keyword>
<dbReference type="CDD" id="cd01563">
    <property type="entry name" value="Thr-synth_1"/>
    <property type="match status" value="1"/>
</dbReference>
<dbReference type="EC" id="4.2.3.1" evidence="4 11"/>
<reference evidence="13" key="1">
    <citation type="submission" date="2023-06" db="EMBL/GenBank/DDBJ databases">
        <title>Genomic of Agaribacillus aureum.</title>
        <authorList>
            <person name="Wang G."/>
        </authorList>
    </citation>
    <scope>NUCLEOTIDE SEQUENCE</scope>
    <source>
        <strain evidence="13">BMA12</strain>
    </source>
</reference>
<dbReference type="Pfam" id="PF00291">
    <property type="entry name" value="PALP"/>
    <property type="match status" value="1"/>
</dbReference>
<dbReference type="PROSITE" id="PS00165">
    <property type="entry name" value="DEHYDRATASE_SER_THR"/>
    <property type="match status" value="1"/>
</dbReference>
<comment type="catalytic activity">
    <reaction evidence="10">
        <text>O-phospho-L-homoserine + H2O = L-threonine + phosphate</text>
        <dbReference type="Rhea" id="RHEA:10840"/>
        <dbReference type="ChEBI" id="CHEBI:15377"/>
        <dbReference type="ChEBI" id="CHEBI:43474"/>
        <dbReference type="ChEBI" id="CHEBI:57590"/>
        <dbReference type="ChEBI" id="CHEBI:57926"/>
        <dbReference type="EC" id="4.2.3.1"/>
    </reaction>
</comment>
<dbReference type="Gene3D" id="3.40.50.1100">
    <property type="match status" value="2"/>
</dbReference>
<dbReference type="PANTHER" id="PTHR48078:SF6">
    <property type="entry name" value="L-THREONINE DEHYDRATASE CATABOLIC TDCB"/>
    <property type="match status" value="1"/>
</dbReference>
<evidence type="ECO:0000256" key="6">
    <source>
        <dbReference type="ARBA" id="ARBA00022605"/>
    </source>
</evidence>
<evidence type="ECO:0000256" key="9">
    <source>
        <dbReference type="ARBA" id="ARBA00023239"/>
    </source>
</evidence>
<evidence type="ECO:0000256" key="8">
    <source>
        <dbReference type="ARBA" id="ARBA00022898"/>
    </source>
</evidence>
<comment type="similarity">
    <text evidence="3">Belongs to the threonine synthase family.</text>
</comment>
<keyword evidence="9 13" id="KW-0456">Lyase</keyword>
<evidence type="ECO:0000256" key="10">
    <source>
        <dbReference type="ARBA" id="ARBA00049144"/>
    </source>
</evidence>
<dbReference type="PANTHER" id="PTHR48078">
    <property type="entry name" value="THREONINE DEHYDRATASE, MITOCHONDRIAL-RELATED"/>
    <property type="match status" value="1"/>
</dbReference>
<evidence type="ECO:0000313" key="13">
    <source>
        <dbReference type="EMBL" id="MDN5211228.1"/>
    </source>
</evidence>
<evidence type="ECO:0000256" key="4">
    <source>
        <dbReference type="ARBA" id="ARBA00013028"/>
    </source>
</evidence>
<dbReference type="NCBIfam" id="NF006050">
    <property type="entry name" value="PRK08197.1"/>
    <property type="match status" value="1"/>
</dbReference>
<evidence type="ECO:0000313" key="14">
    <source>
        <dbReference type="Proteomes" id="UP001172083"/>
    </source>
</evidence>
<keyword evidence="6" id="KW-0028">Amino-acid biosynthesis</keyword>
<dbReference type="GO" id="GO:0004795">
    <property type="term" value="F:threonine synthase activity"/>
    <property type="evidence" value="ECO:0007669"/>
    <property type="project" value="UniProtKB-EC"/>
</dbReference>
<proteinExistence type="inferred from homology"/>
<organism evidence="13 14">
    <name type="scientific">Agaribacillus aureus</name>
    <dbReference type="NCBI Taxonomy" id="3051825"/>
    <lineage>
        <taxon>Bacteria</taxon>
        <taxon>Pseudomonadati</taxon>
        <taxon>Bacteroidota</taxon>
        <taxon>Cytophagia</taxon>
        <taxon>Cytophagales</taxon>
        <taxon>Splendidivirgaceae</taxon>
        <taxon>Agaribacillus</taxon>
    </lineage>
</organism>
<dbReference type="NCBIfam" id="TIGR00260">
    <property type="entry name" value="thrC"/>
    <property type="match status" value="1"/>
</dbReference>
<evidence type="ECO:0000256" key="3">
    <source>
        <dbReference type="ARBA" id="ARBA00005517"/>
    </source>
</evidence>
<evidence type="ECO:0000259" key="12">
    <source>
        <dbReference type="Pfam" id="PF00291"/>
    </source>
</evidence>
<keyword evidence="14" id="KW-1185">Reference proteome</keyword>
<comment type="pathway">
    <text evidence="2">Amino-acid biosynthesis; L-threonine biosynthesis; L-threonine from L-aspartate: step 5/5.</text>
</comment>
<dbReference type="Proteomes" id="UP001172083">
    <property type="component" value="Unassembled WGS sequence"/>
</dbReference>
<sequence>MFETIRLSPQAFLLCSHCSRSFDLTNRQSYCQHCEKPLLVKYDLTGFFDKDLLDSDNLTMWRYAAMLPIRDRDHIVSLGEGMTPMLPLRNLGYNHGFDQLWLKDEGQNPTGSFKSRGISMAVSKALELGVTDCIVPTAGNAGGAMSAYCAAAGIRATVIMPKNTPQIFKDECRLFGAELMLVDGLIDQCGKEITRIKAKKDVYDISTMKEPYRLEGKKTMGYEIAEQMDWSLPDVILYPTGGGTGLIGIWKAFQELLDLGWIEGKLPKMIAVQSENCSPVVEAFHKRQSISKNYQGSIASGLAVPRAFGQDLIMKALRESGGFATTVSESEILKGVKEITRTEGVLVSPEGAAVWMALLKLTNAGYIKRDEKIVLLNTGSGYKYFENIVEN</sequence>
<evidence type="ECO:0000256" key="1">
    <source>
        <dbReference type="ARBA" id="ARBA00001933"/>
    </source>
</evidence>
<gene>
    <name evidence="13" type="ORF">QQ020_04175</name>
</gene>
<dbReference type="EMBL" id="JAUJEB010000001">
    <property type="protein sequence ID" value="MDN5211228.1"/>
    <property type="molecule type" value="Genomic_DNA"/>
</dbReference>
<dbReference type="InterPro" id="IPR050147">
    <property type="entry name" value="Ser/Thr_Dehydratase"/>
</dbReference>
<feature type="domain" description="Tryptophan synthase beta chain-like PALP" evidence="12">
    <location>
        <begin position="76"/>
        <end position="379"/>
    </location>
</feature>
<evidence type="ECO:0000256" key="11">
    <source>
        <dbReference type="NCBIfam" id="TIGR00260"/>
    </source>
</evidence>
<evidence type="ECO:0000256" key="5">
    <source>
        <dbReference type="ARBA" id="ARBA00018679"/>
    </source>
</evidence>
<evidence type="ECO:0000256" key="7">
    <source>
        <dbReference type="ARBA" id="ARBA00022697"/>
    </source>
</evidence>
<dbReference type="InterPro" id="IPR036052">
    <property type="entry name" value="TrpB-like_PALP_sf"/>
</dbReference>
<comment type="cofactor">
    <cofactor evidence="1">
        <name>pyridoxal 5'-phosphate</name>
        <dbReference type="ChEBI" id="CHEBI:597326"/>
    </cofactor>
</comment>
<dbReference type="RefSeq" id="WP_346756563.1">
    <property type="nucleotide sequence ID" value="NZ_JAUJEB010000001.1"/>
</dbReference>
<name>A0ABT8L0L8_9BACT</name>
<accession>A0ABT8L0L8</accession>